<feature type="binding site" evidence="9">
    <location>
        <begin position="16"/>
        <end position="23"/>
    </location>
    <ligand>
        <name>ATP</name>
        <dbReference type="ChEBI" id="CHEBI:30616"/>
    </ligand>
</feature>
<feature type="active site" description="Nucleophile" evidence="9">
    <location>
        <position position="104"/>
    </location>
</feature>
<dbReference type="EMBL" id="MHCX01000033">
    <property type="protein sequence ID" value="OGY29178.1"/>
    <property type="molecule type" value="Genomic_DNA"/>
</dbReference>
<comment type="catalytic activity">
    <reaction evidence="8 9">
        <text>S-sulfanyl-L-cysteinyl-[protein] + uridine(34) in tRNA + AH2 + ATP = 2-thiouridine(34) in tRNA + L-cysteinyl-[protein] + A + AMP + diphosphate + H(+)</text>
        <dbReference type="Rhea" id="RHEA:47032"/>
        <dbReference type="Rhea" id="RHEA-COMP:10131"/>
        <dbReference type="Rhea" id="RHEA-COMP:11726"/>
        <dbReference type="Rhea" id="RHEA-COMP:11727"/>
        <dbReference type="Rhea" id="RHEA-COMP:11728"/>
        <dbReference type="ChEBI" id="CHEBI:13193"/>
        <dbReference type="ChEBI" id="CHEBI:15378"/>
        <dbReference type="ChEBI" id="CHEBI:17499"/>
        <dbReference type="ChEBI" id="CHEBI:29950"/>
        <dbReference type="ChEBI" id="CHEBI:30616"/>
        <dbReference type="ChEBI" id="CHEBI:33019"/>
        <dbReference type="ChEBI" id="CHEBI:61963"/>
        <dbReference type="ChEBI" id="CHEBI:65315"/>
        <dbReference type="ChEBI" id="CHEBI:87170"/>
        <dbReference type="ChEBI" id="CHEBI:456215"/>
        <dbReference type="EC" id="2.8.1.13"/>
    </reaction>
</comment>
<evidence type="ECO:0000256" key="7">
    <source>
        <dbReference type="ARBA" id="ARBA00023157"/>
    </source>
</evidence>
<feature type="region of interest" description="Interaction with target base in tRNA" evidence="9">
    <location>
        <begin position="99"/>
        <end position="101"/>
    </location>
</feature>
<evidence type="ECO:0000256" key="3">
    <source>
        <dbReference type="ARBA" id="ARBA00022694"/>
    </source>
</evidence>
<organism evidence="12 13">
    <name type="scientific">Candidatus Woykebacteria bacterium RIFCSPHIGHO2_02_FULL_43_16b</name>
    <dbReference type="NCBI Taxonomy" id="1802601"/>
    <lineage>
        <taxon>Bacteria</taxon>
        <taxon>Candidatus Woykeibacteriota</taxon>
    </lineage>
</organism>
<feature type="region of interest" description="Interaction with tRNA" evidence="9">
    <location>
        <begin position="176"/>
        <end position="178"/>
    </location>
</feature>
<feature type="site" description="Interaction with tRNA" evidence="9">
    <location>
        <position position="129"/>
    </location>
</feature>
<feature type="active site" description="Cysteine persulfide intermediate" evidence="9">
    <location>
        <position position="226"/>
    </location>
</feature>
<dbReference type="Gene3D" id="2.30.30.280">
    <property type="entry name" value="Adenine nucleotide alpha hydrolases-like domains"/>
    <property type="match status" value="1"/>
</dbReference>
<dbReference type="InterPro" id="IPR046885">
    <property type="entry name" value="MnmA-like_C"/>
</dbReference>
<comment type="caution">
    <text evidence="9">Lacks conserved residue(s) required for the propagation of feature annotation.</text>
</comment>
<dbReference type="GO" id="GO:0000049">
    <property type="term" value="F:tRNA binding"/>
    <property type="evidence" value="ECO:0007669"/>
    <property type="project" value="UniProtKB-KW"/>
</dbReference>
<keyword evidence="6 9" id="KW-0694">RNA-binding</keyword>
<proteinExistence type="inferred from homology"/>
<comment type="caution">
    <text evidence="12">The sequence shown here is derived from an EMBL/GenBank/DDBJ whole genome shotgun (WGS) entry which is preliminary data.</text>
</comment>
<dbReference type="GO" id="GO:0005737">
    <property type="term" value="C:cytoplasm"/>
    <property type="evidence" value="ECO:0007669"/>
    <property type="project" value="UniProtKB-SubCell"/>
</dbReference>
<evidence type="ECO:0000256" key="2">
    <source>
        <dbReference type="ARBA" id="ARBA00022679"/>
    </source>
</evidence>
<feature type="domain" description="tRNA-specific 2-thiouridylase MnmA-like central" evidence="11">
    <location>
        <begin position="235"/>
        <end position="296"/>
    </location>
</feature>
<dbReference type="EC" id="2.8.1.13" evidence="9"/>
<dbReference type="HAMAP" id="MF_00144">
    <property type="entry name" value="tRNA_thiouridyl_MnmA"/>
    <property type="match status" value="1"/>
</dbReference>
<evidence type="ECO:0000313" key="13">
    <source>
        <dbReference type="Proteomes" id="UP000177821"/>
    </source>
</evidence>
<protein>
    <recommendedName>
        <fullName evidence="9">tRNA-specific 2-thiouridylase MnmA</fullName>
        <ecNumber evidence="9">2.8.1.13</ecNumber>
    </recommendedName>
</protein>
<dbReference type="NCBIfam" id="NF001138">
    <property type="entry name" value="PRK00143.1"/>
    <property type="match status" value="1"/>
</dbReference>
<comment type="function">
    <text evidence="9">Catalyzes the 2-thiolation of uridine at the wobble position (U34) of tRNA, leading to the formation of s(2)U34.</text>
</comment>
<keyword evidence="4 9" id="KW-0547">Nucleotide-binding</keyword>
<dbReference type="PANTHER" id="PTHR11933:SF5">
    <property type="entry name" value="MITOCHONDRIAL TRNA-SPECIFIC 2-THIOURIDYLASE 1"/>
    <property type="match status" value="1"/>
</dbReference>
<dbReference type="Pfam" id="PF20259">
    <property type="entry name" value="tRNA_Me_trans_M"/>
    <property type="match status" value="1"/>
</dbReference>
<dbReference type="CDD" id="cd01998">
    <property type="entry name" value="MnmA_TRMU-like"/>
    <property type="match status" value="1"/>
</dbReference>
<feature type="domain" description="tRNA-specific 2-thiouridylase MnmA-like C-terminal" evidence="10">
    <location>
        <begin position="307"/>
        <end position="382"/>
    </location>
</feature>
<dbReference type="FunFam" id="2.30.30.280:FF:000001">
    <property type="entry name" value="tRNA-specific 2-thiouridylase MnmA"/>
    <property type="match status" value="1"/>
</dbReference>
<evidence type="ECO:0000256" key="9">
    <source>
        <dbReference type="HAMAP-Rule" id="MF_00144"/>
    </source>
</evidence>
<keyword evidence="9" id="KW-0963">Cytoplasm</keyword>
<dbReference type="PANTHER" id="PTHR11933">
    <property type="entry name" value="TRNA 5-METHYLAMINOMETHYL-2-THIOURIDYLATE -METHYLTRANSFERASE"/>
    <property type="match status" value="1"/>
</dbReference>
<evidence type="ECO:0000256" key="8">
    <source>
        <dbReference type="ARBA" id="ARBA00051542"/>
    </source>
</evidence>
<evidence type="ECO:0000259" key="10">
    <source>
        <dbReference type="Pfam" id="PF20258"/>
    </source>
</evidence>
<keyword evidence="1 9" id="KW-0820">tRNA-binding</keyword>
<dbReference type="SUPFAM" id="SSF52402">
    <property type="entry name" value="Adenine nucleotide alpha hydrolases-like"/>
    <property type="match status" value="1"/>
</dbReference>
<evidence type="ECO:0000256" key="5">
    <source>
        <dbReference type="ARBA" id="ARBA00022840"/>
    </source>
</evidence>
<dbReference type="GO" id="GO:0103016">
    <property type="term" value="F:tRNA-uridine 2-sulfurtransferase activity"/>
    <property type="evidence" value="ECO:0007669"/>
    <property type="project" value="UniProtKB-EC"/>
</dbReference>
<evidence type="ECO:0000256" key="4">
    <source>
        <dbReference type="ARBA" id="ARBA00022741"/>
    </source>
</evidence>
<dbReference type="AlphaFoldDB" id="A0A1G1WN54"/>
<feature type="binding site" evidence="9">
    <location>
        <position position="128"/>
    </location>
    <ligand>
        <name>ATP</name>
        <dbReference type="ChEBI" id="CHEBI:30616"/>
    </ligand>
</feature>
<keyword evidence="2 9" id="KW-0808">Transferase</keyword>
<dbReference type="Proteomes" id="UP000177821">
    <property type="component" value="Unassembled WGS sequence"/>
</dbReference>
<dbReference type="GO" id="GO:0002143">
    <property type="term" value="P:tRNA wobble position uridine thiolation"/>
    <property type="evidence" value="ECO:0007669"/>
    <property type="project" value="TreeGrafter"/>
</dbReference>
<dbReference type="InterPro" id="IPR004506">
    <property type="entry name" value="MnmA-like"/>
</dbReference>
<keyword evidence="5 9" id="KW-0067">ATP-binding</keyword>
<feature type="binding site" evidence="9">
    <location>
        <position position="42"/>
    </location>
    <ligand>
        <name>ATP</name>
        <dbReference type="ChEBI" id="CHEBI:30616"/>
    </ligand>
</feature>
<dbReference type="InterPro" id="IPR014729">
    <property type="entry name" value="Rossmann-like_a/b/a_fold"/>
</dbReference>
<dbReference type="InterPro" id="IPR023382">
    <property type="entry name" value="MnmA-like_central_sf"/>
</dbReference>
<dbReference type="Pfam" id="PF20258">
    <property type="entry name" value="tRNA_Me_trans_C"/>
    <property type="match status" value="1"/>
</dbReference>
<evidence type="ECO:0000313" key="12">
    <source>
        <dbReference type="EMBL" id="OGY29178.1"/>
    </source>
</evidence>
<comment type="similarity">
    <text evidence="9">Belongs to the MnmA/TRMU family.</text>
</comment>
<dbReference type="Pfam" id="PF03054">
    <property type="entry name" value="tRNA_Me_trans"/>
    <property type="match status" value="1"/>
</dbReference>
<evidence type="ECO:0000256" key="6">
    <source>
        <dbReference type="ARBA" id="ARBA00022884"/>
    </source>
</evidence>
<name>A0A1G1WN54_9BACT</name>
<dbReference type="Gene3D" id="3.40.50.620">
    <property type="entry name" value="HUPs"/>
    <property type="match status" value="1"/>
</dbReference>
<accession>A0A1G1WN54</accession>
<feature type="site" description="Interaction with tRNA" evidence="9">
    <location>
        <position position="366"/>
    </location>
</feature>
<dbReference type="GO" id="GO:0005524">
    <property type="term" value="F:ATP binding"/>
    <property type="evidence" value="ECO:0007669"/>
    <property type="project" value="UniProtKB-KW"/>
</dbReference>
<keyword evidence="7" id="KW-1015">Disulfide bond</keyword>
<keyword evidence="3 9" id="KW-0819">tRNA processing</keyword>
<reference evidence="12 13" key="1">
    <citation type="journal article" date="2016" name="Nat. Commun.">
        <title>Thousands of microbial genomes shed light on interconnected biogeochemical processes in an aquifer system.</title>
        <authorList>
            <person name="Anantharaman K."/>
            <person name="Brown C.T."/>
            <person name="Hug L.A."/>
            <person name="Sharon I."/>
            <person name="Castelle C.J."/>
            <person name="Probst A.J."/>
            <person name="Thomas B.C."/>
            <person name="Singh A."/>
            <person name="Wilkins M.J."/>
            <person name="Karaoz U."/>
            <person name="Brodie E.L."/>
            <person name="Williams K.H."/>
            <person name="Hubbard S.S."/>
            <person name="Banfield J.F."/>
        </authorList>
    </citation>
    <scope>NUCLEOTIDE SEQUENCE [LARGE SCALE GENOMIC DNA]</scope>
</reference>
<dbReference type="Gene3D" id="2.40.30.10">
    <property type="entry name" value="Translation factors"/>
    <property type="match status" value="1"/>
</dbReference>
<comment type="subcellular location">
    <subcellularLocation>
        <location evidence="9">Cytoplasm</location>
    </subcellularLocation>
</comment>
<dbReference type="InterPro" id="IPR046884">
    <property type="entry name" value="MnmA-like_central"/>
</dbReference>
<sequence>MNISEEFLLGKKIGVAMSGGVDSSTVAALFKTAGANVTGLYMKNWSDPRDCRGVDDRADALKVALKLGIPFHVFDFEKEYREKVIDYFYQEYESGRTPNPDIMCNKEIKFKIFLDEALKLGLDYIATGHYAGVRKIFLNHPELVSGSKEIPKQVRNDIFRIRPDKYELVAGIDQTKDQSYFLYTFTQEQLARVLLPLGNFYKKEIREIAKTLGVPVHAKPDSQGICFVGEVKIREFLSRRLPKKTGEIKDLKGKVLGTHDGIYFYTLGQREGLKIGGGIPYYVVDKKVRENILVVAPLNQEDKLYSKSLTARDTHWVSGVEPEFPLKVKARIRHLQALQDAVVNKITKDRIQVEFEKDQRAISPGQSVVLYAKNVVLGGGIIS</sequence>
<evidence type="ECO:0000256" key="1">
    <source>
        <dbReference type="ARBA" id="ARBA00022555"/>
    </source>
</evidence>
<evidence type="ECO:0000259" key="11">
    <source>
        <dbReference type="Pfam" id="PF20259"/>
    </source>
</evidence>
<gene>
    <name evidence="9" type="primary">mnmA</name>
    <name evidence="12" type="ORF">A3J50_02475</name>
</gene>